<dbReference type="InterPro" id="IPR015422">
    <property type="entry name" value="PyrdxlP-dep_Trfase_small"/>
</dbReference>
<evidence type="ECO:0000313" key="2">
    <source>
        <dbReference type="EMBL" id="OPA97557.1"/>
    </source>
</evidence>
<accession>A0A1T2Z0G0</accession>
<organism evidence="2 3">
    <name type="scientific">Pseudomonas fluorescens</name>
    <dbReference type="NCBI Taxonomy" id="294"/>
    <lineage>
        <taxon>Bacteria</taxon>
        <taxon>Pseudomonadati</taxon>
        <taxon>Pseudomonadota</taxon>
        <taxon>Gammaproteobacteria</taxon>
        <taxon>Pseudomonadales</taxon>
        <taxon>Pseudomonadaceae</taxon>
        <taxon>Pseudomonas</taxon>
    </lineage>
</organism>
<dbReference type="GO" id="GO:0008483">
    <property type="term" value="F:transaminase activity"/>
    <property type="evidence" value="ECO:0007669"/>
    <property type="project" value="UniProtKB-KW"/>
</dbReference>
<keyword evidence="2" id="KW-0808">Transferase</keyword>
<dbReference type="AlphaFoldDB" id="A0A1T2Z0G0"/>
<sequence length="375" mass="41980">MATLPDFKLETYFSKWEFSARYHMTASDAQSLTIKELLAMADADDREAFENLSLGYTQTWGPPALLEVIASTYERLKPKDLLCFAGAEEGLYVAMHALLDAGDHAIVVTPNYQSAETIPLSICEVSGVALDPAHNWTLDIDAVAAAIRPNTRLISINFPHNPTGKILERERFDQLVALCRQHGIYLFSDEAYRLLGLGEQLPAVADVYERGVSLAVMSKPYGLPGLRIGWIACQDRELLQRMERMKHYLSICNSGPSEVLSIIALKAREKILARIHQLMRHNLGLLDGFFAEFAEQFEWSHPDGGCIAYPRYLGAEGVEVFCNELVERTGVLLLPSSIYHSELGPVPQDRFRIGYGRAHMEEGLGVFADYLRERS</sequence>
<dbReference type="PANTHER" id="PTHR43510:SF1">
    <property type="entry name" value="AMINOTRANSFERASE FUNCTION, HYPOTHETICAL (EUROFUNG)"/>
    <property type="match status" value="1"/>
</dbReference>
<dbReference type="Pfam" id="PF00155">
    <property type="entry name" value="Aminotran_1_2"/>
    <property type="match status" value="1"/>
</dbReference>
<dbReference type="Gene3D" id="3.90.1150.10">
    <property type="entry name" value="Aspartate Aminotransferase, domain 1"/>
    <property type="match status" value="1"/>
</dbReference>
<dbReference type="EMBL" id="MSDF01000013">
    <property type="protein sequence ID" value="OPA97557.1"/>
    <property type="molecule type" value="Genomic_DNA"/>
</dbReference>
<dbReference type="PANTHER" id="PTHR43510">
    <property type="entry name" value="AMINOTRANSFERASE FUNCTION, HYPOTHETICAL (EUROFUNG)"/>
    <property type="match status" value="1"/>
</dbReference>
<name>A0A1T2Z0G0_PSEFL</name>
<feature type="domain" description="Aminotransferase class I/classII large" evidence="1">
    <location>
        <begin position="54"/>
        <end position="362"/>
    </location>
</feature>
<proteinExistence type="predicted"/>
<dbReference type="InterPro" id="IPR015421">
    <property type="entry name" value="PyrdxlP-dep_Trfase_major"/>
</dbReference>
<gene>
    <name evidence="2" type="ORF">BFW87_07660</name>
</gene>
<dbReference type="InterPro" id="IPR004839">
    <property type="entry name" value="Aminotransferase_I/II_large"/>
</dbReference>
<dbReference type="OrthoDB" id="9803354at2"/>
<dbReference type="Gene3D" id="3.40.640.10">
    <property type="entry name" value="Type I PLP-dependent aspartate aminotransferase-like (Major domain)"/>
    <property type="match status" value="1"/>
</dbReference>
<keyword evidence="2" id="KW-0032">Aminotransferase</keyword>
<dbReference type="InterPro" id="IPR015424">
    <property type="entry name" value="PyrdxlP-dep_Trfase"/>
</dbReference>
<comment type="caution">
    <text evidence="2">The sequence shown here is derived from an EMBL/GenBank/DDBJ whole genome shotgun (WGS) entry which is preliminary data.</text>
</comment>
<dbReference type="CDD" id="cd00609">
    <property type="entry name" value="AAT_like"/>
    <property type="match status" value="1"/>
</dbReference>
<protein>
    <submittedName>
        <fullName evidence="2">Aminotransferase</fullName>
    </submittedName>
</protein>
<dbReference type="GO" id="GO:0030170">
    <property type="term" value="F:pyridoxal phosphate binding"/>
    <property type="evidence" value="ECO:0007669"/>
    <property type="project" value="InterPro"/>
</dbReference>
<dbReference type="Proteomes" id="UP000190965">
    <property type="component" value="Unassembled WGS sequence"/>
</dbReference>
<dbReference type="SUPFAM" id="SSF53383">
    <property type="entry name" value="PLP-dependent transferases"/>
    <property type="match status" value="1"/>
</dbReference>
<dbReference type="RefSeq" id="WP_078739314.1">
    <property type="nucleotide sequence ID" value="NZ_MSDF01000013.1"/>
</dbReference>
<evidence type="ECO:0000313" key="3">
    <source>
        <dbReference type="Proteomes" id="UP000190965"/>
    </source>
</evidence>
<reference evidence="2 3" key="1">
    <citation type="submission" date="2016-12" db="EMBL/GenBank/DDBJ databases">
        <title>Draft genome sequences of seven strains of Pseudomonas fluorescens that produce 4-formylaminooxyvinylglycine.</title>
        <authorList>
            <person name="Okrent R.A."/>
            <person name="Manning V.A."/>
            <person name="Trippe K.M."/>
        </authorList>
    </citation>
    <scope>NUCLEOTIDE SEQUENCE [LARGE SCALE GENOMIC DNA]</scope>
    <source>
        <strain evidence="2 3">P5A</strain>
    </source>
</reference>
<evidence type="ECO:0000259" key="1">
    <source>
        <dbReference type="Pfam" id="PF00155"/>
    </source>
</evidence>